<evidence type="ECO:0000313" key="1">
    <source>
        <dbReference type="EMBL" id="KAD7477676.1"/>
    </source>
</evidence>
<sequence length="169" mass="18614">MESPGPENTVNTVAVRSSVIDSIKRWSLSGIRIPKEELRQKITMPEYLRLAIRDSIASKEIVSAAIHGGKTSIGGGECPLVVFINSKSGGRHGPELKARLQDLMGQEQFLGSSYGRGCTSGTHRDSSRRRCMRCSSGMKRSQDFLPIRLAERNQLQASPSSSDFAYERD</sequence>
<keyword evidence="2" id="KW-1185">Reference proteome</keyword>
<dbReference type="Proteomes" id="UP000326396">
    <property type="component" value="Linkage Group LG1"/>
</dbReference>
<name>A0A5N6Q0V5_9ASTR</name>
<protein>
    <recommendedName>
        <fullName evidence="3">DAGKc domain-containing protein</fullName>
    </recommendedName>
</protein>
<comment type="caution">
    <text evidence="1">The sequence shown here is derived from an EMBL/GenBank/DDBJ whole genome shotgun (WGS) entry which is preliminary data.</text>
</comment>
<accession>A0A5N6Q0V5</accession>
<organism evidence="1 2">
    <name type="scientific">Mikania micrantha</name>
    <name type="common">bitter vine</name>
    <dbReference type="NCBI Taxonomy" id="192012"/>
    <lineage>
        <taxon>Eukaryota</taxon>
        <taxon>Viridiplantae</taxon>
        <taxon>Streptophyta</taxon>
        <taxon>Embryophyta</taxon>
        <taxon>Tracheophyta</taxon>
        <taxon>Spermatophyta</taxon>
        <taxon>Magnoliopsida</taxon>
        <taxon>eudicotyledons</taxon>
        <taxon>Gunneridae</taxon>
        <taxon>Pentapetalae</taxon>
        <taxon>asterids</taxon>
        <taxon>campanulids</taxon>
        <taxon>Asterales</taxon>
        <taxon>Asteraceae</taxon>
        <taxon>Asteroideae</taxon>
        <taxon>Heliantheae alliance</taxon>
        <taxon>Eupatorieae</taxon>
        <taxon>Mikania</taxon>
    </lineage>
</organism>
<gene>
    <name evidence="1" type="ORF">E3N88_00812</name>
</gene>
<evidence type="ECO:0000313" key="2">
    <source>
        <dbReference type="Proteomes" id="UP000326396"/>
    </source>
</evidence>
<dbReference type="OrthoDB" id="1748318at2759"/>
<dbReference type="EMBL" id="SZYD01000001">
    <property type="protein sequence ID" value="KAD7477676.1"/>
    <property type="molecule type" value="Genomic_DNA"/>
</dbReference>
<evidence type="ECO:0008006" key="3">
    <source>
        <dbReference type="Google" id="ProtNLM"/>
    </source>
</evidence>
<dbReference type="AlphaFoldDB" id="A0A5N6Q0V5"/>
<reference evidence="1 2" key="1">
    <citation type="submission" date="2019-05" db="EMBL/GenBank/DDBJ databases">
        <title>Mikania micrantha, genome provides insights into the molecular mechanism of rapid growth.</title>
        <authorList>
            <person name="Liu B."/>
        </authorList>
    </citation>
    <scope>NUCLEOTIDE SEQUENCE [LARGE SCALE GENOMIC DNA]</scope>
    <source>
        <strain evidence="1">NLD-2019</strain>
        <tissue evidence="1">Leaf</tissue>
    </source>
</reference>
<proteinExistence type="predicted"/>